<reference evidence="1 2" key="1">
    <citation type="submission" date="2020-09" db="EMBL/GenBank/DDBJ databases">
        <title>De no assembly of potato wild relative species, Solanum commersonii.</title>
        <authorList>
            <person name="Cho K."/>
        </authorList>
    </citation>
    <scope>NUCLEOTIDE SEQUENCE [LARGE SCALE GENOMIC DNA]</scope>
    <source>
        <strain evidence="1">LZ3.2</strain>
        <tissue evidence="1">Leaf</tissue>
    </source>
</reference>
<evidence type="ECO:0000313" key="1">
    <source>
        <dbReference type="EMBL" id="KAG5598766.1"/>
    </source>
</evidence>
<organism evidence="1 2">
    <name type="scientific">Solanum commersonii</name>
    <name type="common">Commerson's wild potato</name>
    <name type="synonym">Commerson's nightshade</name>
    <dbReference type="NCBI Taxonomy" id="4109"/>
    <lineage>
        <taxon>Eukaryota</taxon>
        <taxon>Viridiplantae</taxon>
        <taxon>Streptophyta</taxon>
        <taxon>Embryophyta</taxon>
        <taxon>Tracheophyta</taxon>
        <taxon>Spermatophyta</taxon>
        <taxon>Magnoliopsida</taxon>
        <taxon>eudicotyledons</taxon>
        <taxon>Gunneridae</taxon>
        <taxon>Pentapetalae</taxon>
        <taxon>asterids</taxon>
        <taxon>lamiids</taxon>
        <taxon>Solanales</taxon>
        <taxon>Solanaceae</taxon>
        <taxon>Solanoideae</taxon>
        <taxon>Solaneae</taxon>
        <taxon>Solanum</taxon>
    </lineage>
</organism>
<gene>
    <name evidence="1" type="ORF">H5410_030136</name>
</gene>
<dbReference type="EMBL" id="JACXVP010000006">
    <property type="protein sequence ID" value="KAG5598766.1"/>
    <property type="molecule type" value="Genomic_DNA"/>
</dbReference>
<keyword evidence="2" id="KW-1185">Reference proteome</keyword>
<comment type="caution">
    <text evidence="1">The sequence shown here is derived from an EMBL/GenBank/DDBJ whole genome shotgun (WGS) entry which is preliminary data.</text>
</comment>
<dbReference type="AlphaFoldDB" id="A0A9J5YIF0"/>
<dbReference type="OrthoDB" id="1211624at2759"/>
<name>A0A9J5YIF0_SOLCO</name>
<accession>A0A9J5YIF0</accession>
<evidence type="ECO:0000313" key="2">
    <source>
        <dbReference type="Proteomes" id="UP000824120"/>
    </source>
</evidence>
<dbReference type="Proteomes" id="UP000824120">
    <property type="component" value="Chromosome 6"/>
</dbReference>
<proteinExistence type="predicted"/>
<sequence>MDMMFFMELKRRQTNYGLYPLCITTKYHNFGCSINDEITFEPDTSIVQVGDDDMIVSAAVLPENRSVDVLCVLNSK</sequence>
<protein>
    <submittedName>
        <fullName evidence="1">Uncharacterized protein</fullName>
    </submittedName>
</protein>